<dbReference type="PANTHER" id="PTHR36435:SF1">
    <property type="entry name" value="CAAX AMINO TERMINAL PROTEASE FAMILY PROTEIN"/>
    <property type="match status" value="1"/>
</dbReference>
<keyword evidence="4" id="KW-1185">Reference proteome</keyword>
<sequence>MEDHSIELPAVESPPTPPAPRAPRLRMALGAIALYFLIQAGVGFVVGMVFMIVQIATTGVHDPKIALHDPNVRTMLLLIILPLSCLLSVFVFRKGYRNSWRIPGAGGLAVRPIPAAQFSMQVLLGLGTAIVGGMLTYLLSRGHPVGQDISQLMQQTSLPMKVGLGLIVVSVVPLAEEILFRGILLPALMRHMPVALAVGIDASLFAAIHLPDLGWKPQGLLALGLVGLVCCWRRLKTGSVYSAVAVHAGNNLLAMVMLIAAGHH</sequence>
<evidence type="ECO:0000313" key="3">
    <source>
        <dbReference type="EMBL" id="NKZ38915.1"/>
    </source>
</evidence>
<evidence type="ECO:0000259" key="2">
    <source>
        <dbReference type="Pfam" id="PF02517"/>
    </source>
</evidence>
<dbReference type="GO" id="GO:0008237">
    <property type="term" value="F:metallopeptidase activity"/>
    <property type="evidence" value="ECO:0007669"/>
    <property type="project" value="UniProtKB-KW"/>
</dbReference>
<keyword evidence="1" id="KW-1133">Transmembrane helix</keyword>
<keyword evidence="3" id="KW-0645">Protease</keyword>
<accession>A0A846ZKR5</accession>
<keyword evidence="1" id="KW-0812">Transmembrane</keyword>
<evidence type="ECO:0000256" key="1">
    <source>
        <dbReference type="SAM" id="Phobius"/>
    </source>
</evidence>
<feature type="transmembrane region" description="Helical" evidence="1">
    <location>
        <begin position="160"/>
        <end position="180"/>
    </location>
</feature>
<organism evidence="3 4">
    <name type="scientific">Oleiagrimonas citrea</name>
    <dbReference type="NCBI Taxonomy" id="1665687"/>
    <lineage>
        <taxon>Bacteria</taxon>
        <taxon>Pseudomonadati</taxon>
        <taxon>Pseudomonadota</taxon>
        <taxon>Gammaproteobacteria</taxon>
        <taxon>Lysobacterales</taxon>
        <taxon>Rhodanobacteraceae</taxon>
        <taxon>Oleiagrimonas</taxon>
    </lineage>
</organism>
<dbReference type="EMBL" id="JAAZQD010000003">
    <property type="protein sequence ID" value="NKZ38915.1"/>
    <property type="molecule type" value="Genomic_DNA"/>
</dbReference>
<dbReference type="AlphaFoldDB" id="A0A846ZKR5"/>
<evidence type="ECO:0000313" key="4">
    <source>
        <dbReference type="Proteomes" id="UP000541636"/>
    </source>
</evidence>
<dbReference type="GO" id="GO:0080120">
    <property type="term" value="P:CAAX-box protein maturation"/>
    <property type="evidence" value="ECO:0007669"/>
    <property type="project" value="UniProtKB-ARBA"/>
</dbReference>
<dbReference type="InterPro" id="IPR003675">
    <property type="entry name" value="Rce1/LyrA-like_dom"/>
</dbReference>
<feature type="transmembrane region" description="Helical" evidence="1">
    <location>
        <begin position="32"/>
        <end position="55"/>
    </location>
</feature>
<keyword evidence="1" id="KW-0472">Membrane</keyword>
<feature type="transmembrane region" description="Helical" evidence="1">
    <location>
        <begin position="122"/>
        <end position="140"/>
    </location>
</feature>
<dbReference type="RefSeq" id="WP_168609091.1">
    <property type="nucleotide sequence ID" value="NZ_JAAZQD010000003.1"/>
</dbReference>
<dbReference type="Proteomes" id="UP000541636">
    <property type="component" value="Unassembled WGS sequence"/>
</dbReference>
<dbReference type="InterPro" id="IPR052710">
    <property type="entry name" value="CAAX_protease"/>
</dbReference>
<name>A0A846ZKR5_9GAMM</name>
<dbReference type="GO" id="GO:0006508">
    <property type="term" value="P:proteolysis"/>
    <property type="evidence" value="ECO:0007669"/>
    <property type="project" value="UniProtKB-KW"/>
</dbReference>
<dbReference type="GO" id="GO:0004175">
    <property type="term" value="F:endopeptidase activity"/>
    <property type="evidence" value="ECO:0007669"/>
    <property type="project" value="UniProtKB-ARBA"/>
</dbReference>
<protein>
    <submittedName>
        <fullName evidence="3">CPBP family intramembrane metalloprotease</fullName>
    </submittedName>
</protein>
<dbReference type="Pfam" id="PF02517">
    <property type="entry name" value="Rce1-like"/>
    <property type="match status" value="1"/>
</dbReference>
<comment type="caution">
    <text evidence="3">The sequence shown here is derived from an EMBL/GenBank/DDBJ whole genome shotgun (WGS) entry which is preliminary data.</text>
</comment>
<reference evidence="3 4" key="1">
    <citation type="journal article" date="2017" name="Int. J. Syst. Evol. Microbiol.">
        <title>Oleiagrimonas citrea sp. nov., a marine bacterium isolated from tidal flat sediment and emended description of the genus Oleiagrimonas Fang et al. 2015 and Oleiagrimonas soli.</title>
        <authorList>
            <person name="Yang S.H."/>
            <person name="Seo H.S."/>
            <person name="Seong C.N."/>
            <person name="Kwon K.K."/>
        </authorList>
    </citation>
    <scope>NUCLEOTIDE SEQUENCE [LARGE SCALE GENOMIC DNA]</scope>
    <source>
        <strain evidence="3 4">MEBiC09124</strain>
    </source>
</reference>
<feature type="transmembrane region" description="Helical" evidence="1">
    <location>
        <begin position="75"/>
        <end position="92"/>
    </location>
</feature>
<keyword evidence="3" id="KW-0482">Metalloprotease</keyword>
<dbReference type="PANTHER" id="PTHR36435">
    <property type="entry name" value="SLR1288 PROTEIN"/>
    <property type="match status" value="1"/>
</dbReference>
<proteinExistence type="predicted"/>
<keyword evidence="3" id="KW-0378">Hydrolase</keyword>
<feature type="transmembrane region" description="Helical" evidence="1">
    <location>
        <begin position="239"/>
        <end position="261"/>
    </location>
</feature>
<gene>
    <name evidence="3" type="ORF">HF690_08070</name>
</gene>
<feature type="domain" description="CAAX prenyl protease 2/Lysostaphin resistance protein A-like" evidence="2">
    <location>
        <begin position="162"/>
        <end position="253"/>
    </location>
</feature>